<comment type="caution">
    <text evidence="1">The sequence shown here is derived from an EMBL/GenBank/DDBJ whole genome shotgun (WGS) entry which is preliminary data.</text>
</comment>
<accession>A0ACC0XH94</accession>
<dbReference type="Proteomes" id="UP001163603">
    <property type="component" value="Chromosome 12"/>
</dbReference>
<proteinExistence type="predicted"/>
<evidence type="ECO:0000313" key="1">
    <source>
        <dbReference type="EMBL" id="KAJ0016973.1"/>
    </source>
</evidence>
<organism evidence="1 2">
    <name type="scientific">Pistacia integerrima</name>
    <dbReference type="NCBI Taxonomy" id="434235"/>
    <lineage>
        <taxon>Eukaryota</taxon>
        <taxon>Viridiplantae</taxon>
        <taxon>Streptophyta</taxon>
        <taxon>Embryophyta</taxon>
        <taxon>Tracheophyta</taxon>
        <taxon>Spermatophyta</taxon>
        <taxon>Magnoliopsida</taxon>
        <taxon>eudicotyledons</taxon>
        <taxon>Gunneridae</taxon>
        <taxon>Pentapetalae</taxon>
        <taxon>rosids</taxon>
        <taxon>malvids</taxon>
        <taxon>Sapindales</taxon>
        <taxon>Anacardiaceae</taxon>
        <taxon>Pistacia</taxon>
    </lineage>
</organism>
<dbReference type="EMBL" id="CM047747">
    <property type="protein sequence ID" value="KAJ0016973.1"/>
    <property type="molecule type" value="Genomic_DNA"/>
</dbReference>
<reference evidence="2" key="1">
    <citation type="journal article" date="2023" name="G3 (Bethesda)">
        <title>Genome assembly and association tests identify interacting loci associated with vigor, precocity, and sex in interspecific pistachio rootstocks.</title>
        <authorList>
            <person name="Palmer W."/>
            <person name="Jacygrad E."/>
            <person name="Sagayaradj S."/>
            <person name="Cavanaugh K."/>
            <person name="Han R."/>
            <person name="Bertier L."/>
            <person name="Beede B."/>
            <person name="Kafkas S."/>
            <person name="Golino D."/>
            <person name="Preece J."/>
            <person name="Michelmore R."/>
        </authorList>
    </citation>
    <scope>NUCLEOTIDE SEQUENCE [LARGE SCALE GENOMIC DNA]</scope>
</reference>
<gene>
    <name evidence="1" type="ORF">Pint_11002</name>
</gene>
<sequence>MYRAALRNDWNTTITDIFKKDPDNIPLYLTTRISDNHDMALHIAVAADSAVFVQELVNKMEKKDLAMQNRDGCTPFFIAAASGRVELVKPMFGKNTELPSIHGHEGKLPIHIAAKGGHKEMVTYLYGVTKDKLTEDDLIKLAPDLIARADLFDVALNLLNEYPSLATVNLHYRTPMMFWSNMVEETTLDILARTPMMSRDSAYQIQQGILKRCFNLC</sequence>
<evidence type="ECO:0000313" key="2">
    <source>
        <dbReference type="Proteomes" id="UP001163603"/>
    </source>
</evidence>
<keyword evidence="2" id="KW-1185">Reference proteome</keyword>
<protein>
    <submittedName>
        <fullName evidence="1">Uncharacterized protein</fullName>
    </submittedName>
</protein>
<name>A0ACC0XH94_9ROSI</name>